<reference evidence="1 2" key="1">
    <citation type="journal article" date="2018" name="Sci. Rep.">
        <title>Genomic signatures of local adaptation to the degree of environmental predictability in rotifers.</title>
        <authorList>
            <person name="Franch-Gras L."/>
            <person name="Hahn C."/>
            <person name="Garcia-Roger E.M."/>
            <person name="Carmona M.J."/>
            <person name="Serra M."/>
            <person name="Gomez A."/>
        </authorList>
    </citation>
    <scope>NUCLEOTIDE SEQUENCE [LARGE SCALE GENOMIC DNA]</scope>
    <source>
        <strain evidence="1">HYR1</strain>
    </source>
</reference>
<comment type="caution">
    <text evidence="1">The sequence shown here is derived from an EMBL/GenBank/DDBJ whole genome shotgun (WGS) entry which is preliminary data.</text>
</comment>
<accession>A0A3M7PYG4</accession>
<protein>
    <submittedName>
        <fullName evidence="1">Uncharacterized protein</fullName>
    </submittedName>
</protein>
<evidence type="ECO:0000313" key="2">
    <source>
        <dbReference type="Proteomes" id="UP000276133"/>
    </source>
</evidence>
<evidence type="ECO:0000313" key="1">
    <source>
        <dbReference type="EMBL" id="RNA04140.1"/>
    </source>
</evidence>
<dbReference type="Proteomes" id="UP000276133">
    <property type="component" value="Unassembled WGS sequence"/>
</dbReference>
<organism evidence="1 2">
    <name type="scientific">Brachionus plicatilis</name>
    <name type="common">Marine rotifer</name>
    <name type="synonym">Brachionus muelleri</name>
    <dbReference type="NCBI Taxonomy" id="10195"/>
    <lineage>
        <taxon>Eukaryota</taxon>
        <taxon>Metazoa</taxon>
        <taxon>Spiralia</taxon>
        <taxon>Gnathifera</taxon>
        <taxon>Rotifera</taxon>
        <taxon>Eurotatoria</taxon>
        <taxon>Monogononta</taxon>
        <taxon>Pseudotrocha</taxon>
        <taxon>Ploima</taxon>
        <taxon>Brachionidae</taxon>
        <taxon>Brachionus</taxon>
    </lineage>
</organism>
<keyword evidence="2" id="KW-1185">Reference proteome</keyword>
<proteinExistence type="predicted"/>
<name>A0A3M7PYG4_BRAPC</name>
<dbReference type="AlphaFoldDB" id="A0A3M7PYG4"/>
<sequence>MFEMVGKAKLFTERKEKAFSYLMYQSILNNNEDSIKQFILNHAKQPIKQPAIQLFFLILICNYNFDFFDLIMNLVCSIVFYNNFTYNFENAFKKYDKQRQKKDFAIDIKIYLC</sequence>
<gene>
    <name evidence="1" type="ORF">BpHYR1_041255</name>
</gene>
<dbReference type="EMBL" id="REGN01008219">
    <property type="protein sequence ID" value="RNA04140.1"/>
    <property type="molecule type" value="Genomic_DNA"/>
</dbReference>